<evidence type="ECO:0000313" key="10">
    <source>
        <dbReference type="EMBL" id="KAK2175343.1"/>
    </source>
</evidence>
<keyword evidence="3 8" id="KW-0812">Transmembrane</keyword>
<feature type="signal peptide" evidence="9">
    <location>
        <begin position="1"/>
        <end position="17"/>
    </location>
</feature>
<name>A0AAD9NNW5_RIDPI</name>
<dbReference type="GO" id="GO:0089718">
    <property type="term" value="P:amino acid import across plasma membrane"/>
    <property type="evidence" value="ECO:0007669"/>
    <property type="project" value="TreeGrafter"/>
</dbReference>
<dbReference type="GO" id="GO:0005886">
    <property type="term" value="C:plasma membrane"/>
    <property type="evidence" value="ECO:0007669"/>
    <property type="project" value="TreeGrafter"/>
</dbReference>
<feature type="transmembrane region" description="Helical" evidence="8">
    <location>
        <begin position="156"/>
        <end position="173"/>
    </location>
</feature>
<feature type="transmembrane region" description="Helical" evidence="8">
    <location>
        <begin position="237"/>
        <end position="263"/>
    </location>
</feature>
<feature type="binding site" evidence="6">
    <location>
        <position position="315"/>
    </location>
    <ligand>
        <name>Na(+)</name>
        <dbReference type="ChEBI" id="CHEBI:29101"/>
        <label>1</label>
    </ligand>
</feature>
<feature type="transmembrane region" description="Helical" evidence="8">
    <location>
        <begin position="283"/>
        <end position="308"/>
    </location>
</feature>
<dbReference type="InterPro" id="IPR037272">
    <property type="entry name" value="SNS_sf"/>
</dbReference>
<dbReference type="PROSITE" id="PS00754">
    <property type="entry name" value="NA_NEUROTRAN_SYMP_2"/>
    <property type="match status" value="1"/>
</dbReference>
<dbReference type="InterPro" id="IPR000175">
    <property type="entry name" value="Na/ntran_symport"/>
</dbReference>
<feature type="binding site" evidence="6">
    <location>
        <position position="244"/>
    </location>
    <ligand>
        <name>Na(+)</name>
        <dbReference type="ChEBI" id="CHEBI:29101"/>
        <label>1</label>
    </ligand>
</feature>
<feature type="transmembrane region" description="Helical" evidence="8">
    <location>
        <begin position="419"/>
        <end position="441"/>
    </location>
</feature>
<dbReference type="GO" id="GO:0046872">
    <property type="term" value="F:metal ion binding"/>
    <property type="evidence" value="ECO:0007669"/>
    <property type="project" value="UniProtKB-KW"/>
</dbReference>
<feature type="disulfide bond" evidence="7">
    <location>
        <begin position="77"/>
        <end position="86"/>
    </location>
</feature>
<dbReference type="AlphaFoldDB" id="A0AAD9NNW5"/>
<keyword evidence="2" id="KW-0813">Transport</keyword>
<feature type="transmembrane region" description="Helical" evidence="8">
    <location>
        <begin position="344"/>
        <end position="362"/>
    </location>
</feature>
<gene>
    <name evidence="10" type="ORF">NP493_735g00005</name>
</gene>
<dbReference type="GO" id="GO:0005283">
    <property type="term" value="F:amino acid:sodium symporter activity"/>
    <property type="evidence" value="ECO:0007669"/>
    <property type="project" value="TreeGrafter"/>
</dbReference>
<feature type="chain" id="PRO_5042123184" evidence="9">
    <location>
        <begin position="18"/>
        <end position="497"/>
    </location>
</feature>
<dbReference type="PRINTS" id="PR00176">
    <property type="entry name" value="NANEUSMPORT"/>
</dbReference>
<evidence type="ECO:0000313" key="11">
    <source>
        <dbReference type="Proteomes" id="UP001209878"/>
    </source>
</evidence>
<feature type="transmembrane region" description="Helical" evidence="8">
    <location>
        <begin position="39"/>
        <end position="64"/>
    </location>
</feature>
<feature type="transmembrane region" description="Helical" evidence="8">
    <location>
        <begin position="126"/>
        <end position="144"/>
    </location>
</feature>
<feature type="binding site" evidence="6">
    <location>
        <position position="314"/>
    </location>
    <ligand>
        <name>Na(+)</name>
        <dbReference type="ChEBI" id="CHEBI:29101"/>
        <label>1</label>
    </ligand>
</feature>
<reference evidence="10" key="1">
    <citation type="journal article" date="2023" name="Mol. Biol. Evol.">
        <title>Third-Generation Sequencing Reveals the Adaptive Role of the Epigenome in Three Deep-Sea Polychaetes.</title>
        <authorList>
            <person name="Perez M."/>
            <person name="Aroh O."/>
            <person name="Sun Y."/>
            <person name="Lan Y."/>
            <person name="Juniper S.K."/>
            <person name="Young C.R."/>
            <person name="Angers B."/>
            <person name="Qian P.Y."/>
        </authorList>
    </citation>
    <scope>NUCLEOTIDE SEQUENCE</scope>
    <source>
        <strain evidence="10">R07B-5</strain>
    </source>
</reference>
<dbReference type="PANTHER" id="PTHR11616:SF303">
    <property type="entry name" value="SODIUM- AND CHLORIDE-DEPENDENT GABA TRANSPORTER INE"/>
    <property type="match status" value="1"/>
</dbReference>
<evidence type="ECO:0000256" key="1">
    <source>
        <dbReference type="ARBA" id="ARBA00004141"/>
    </source>
</evidence>
<keyword evidence="4 8" id="KW-1133">Transmembrane helix</keyword>
<dbReference type="PANTHER" id="PTHR11616">
    <property type="entry name" value="SODIUM/CHLORIDE DEPENDENT TRANSPORTER"/>
    <property type="match status" value="1"/>
</dbReference>
<evidence type="ECO:0000256" key="3">
    <source>
        <dbReference type="ARBA" id="ARBA00022692"/>
    </source>
</evidence>
<evidence type="ECO:0000256" key="6">
    <source>
        <dbReference type="PIRSR" id="PIRSR600175-1"/>
    </source>
</evidence>
<dbReference type="PROSITE" id="PS50267">
    <property type="entry name" value="NA_NEUROTRAN_SYMP_3"/>
    <property type="match status" value="1"/>
</dbReference>
<proteinExistence type="predicted"/>
<feature type="binding site" evidence="6">
    <location>
        <position position="311"/>
    </location>
    <ligand>
        <name>Na(+)</name>
        <dbReference type="ChEBI" id="CHEBI:29101"/>
        <label>1</label>
    </ligand>
</feature>
<dbReference type="SUPFAM" id="SSF161070">
    <property type="entry name" value="SNF-like"/>
    <property type="match status" value="1"/>
</dbReference>
<evidence type="ECO:0000256" key="5">
    <source>
        <dbReference type="ARBA" id="ARBA00023136"/>
    </source>
</evidence>
<evidence type="ECO:0000256" key="7">
    <source>
        <dbReference type="PIRSR" id="PIRSR600175-2"/>
    </source>
</evidence>
<keyword evidence="6" id="KW-0915">Sodium</keyword>
<feature type="binding site" evidence="6">
    <location>
        <position position="212"/>
    </location>
    <ligand>
        <name>Na(+)</name>
        <dbReference type="ChEBI" id="CHEBI:29101"/>
        <label>1</label>
    </ligand>
</feature>
<evidence type="ECO:0000256" key="4">
    <source>
        <dbReference type="ARBA" id="ARBA00022989"/>
    </source>
</evidence>
<feature type="transmembrane region" description="Helical" evidence="8">
    <location>
        <begin position="461"/>
        <end position="482"/>
    </location>
</feature>
<keyword evidence="6" id="KW-0479">Metal-binding</keyword>
<organism evidence="10 11">
    <name type="scientific">Ridgeia piscesae</name>
    <name type="common">Tubeworm</name>
    <dbReference type="NCBI Taxonomy" id="27915"/>
    <lineage>
        <taxon>Eukaryota</taxon>
        <taxon>Metazoa</taxon>
        <taxon>Spiralia</taxon>
        <taxon>Lophotrochozoa</taxon>
        <taxon>Annelida</taxon>
        <taxon>Polychaeta</taxon>
        <taxon>Sedentaria</taxon>
        <taxon>Canalipalpata</taxon>
        <taxon>Sabellida</taxon>
        <taxon>Siboglinidae</taxon>
        <taxon>Ridgeia</taxon>
    </lineage>
</organism>
<accession>A0AAD9NNW5</accession>
<sequence length="497" mass="55202">MLVVCAIPLLYLEVTMGQVMHCGPVAAFSKLCPLLQGTGLAIVVLSFLFVTYYNVILAWALYYVSKSLQNPLPWGSCDQLWAGPNCWHSNGDNTSTTRPNESVAPSQEFFENQVLRQTSSLEDPGSIVWPLAFFLLFSWILVYLSLWKGIRLTGKIVYFTATFPYVVIFLMLVRGITLPGSMKGINFFINPRWNLLKQPKTWINAAMQNFNSVGIAFGSMMTFASYNKKDSNIFRSVMAICVVNSATSIIAGFAVFSILGNIALNQGQDIKDVVTEGPGLVFIVYPAAFSAMPAGLSQLFSILFFLMLTCLAIDSQFASVEVVVTAIEDSLGKRTLKTRYKKEFLVLAVCGICFLLGLPYVTNGGIYYFKLVDYYSSGLSNMLIALFEAIAIIWCYGALKMVSHTGQMTGVVTSRVLRWYLVPCWYVLVPVFITAIMIFNWVQYRPVTYGKYTFPDYAEGIGWGIAGLSIICIPLGMIRGMLNTPGDSLYQVRKVKG</sequence>
<dbReference type="Pfam" id="PF00209">
    <property type="entry name" value="SNF"/>
    <property type="match status" value="1"/>
</dbReference>
<keyword evidence="5 8" id="KW-0472">Membrane</keyword>
<feature type="transmembrane region" description="Helical" evidence="8">
    <location>
        <begin position="382"/>
        <end position="399"/>
    </location>
</feature>
<evidence type="ECO:0000256" key="2">
    <source>
        <dbReference type="ARBA" id="ARBA00022448"/>
    </source>
</evidence>
<dbReference type="Proteomes" id="UP001209878">
    <property type="component" value="Unassembled WGS sequence"/>
</dbReference>
<keyword evidence="11" id="KW-1185">Reference proteome</keyword>
<evidence type="ECO:0000256" key="8">
    <source>
        <dbReference type="SAM" id="Phobius"/>
    </source>
</evidence>
<comment type="caution">
    <text evidence="10">The sequence shown here is derived from an EMBL/GenBank/DDBJ whole genome shotgun (WGS) entry which is preliminary data.</text>
</comment>
<protein>
    <submittedName>
        <fullName evidence="10">Uncharacterized protein</fullName>
    </submittedName>
</protein>
<evidence type="ECO:0000256" key="9">
    <source>
        <dbReference type="SAM" id="SignalP"/>
    </source>
</evidence>
<comment type="subcellular location">
    <subcellularLocation>
        <location evidence="1">Membrane</location>
        <topology evidence="1">Multi-pass membrane protein</topology>
    </subcellularLocation>
</comment>
<keyword evidence="7" id="KW-1015">Disulfide bond</keyword>
<dbReference type="EMBL" id="JAODUO010000735">
    <property type="protein sequence ID" value="KAK2175343.1"/>
    <property type="molecule type" value="Genomic_DNA"/>
</dbReference>
<keyword evidence="9" id="KW-0732">Signal</keyword>